<dbReference type="Proteomes" id="UP000186110">
    <property type="component" value="Chromosome"/>
</dbReference>
<proteinExistence type="inferred from homology"/>
<comment type="similarity">
    <text evidence="9">Belongs to the TrpF family.</text>
</comment>
<evidence type="ECO:0000259" key="10">
    <source>
        <dbReference type="Pfam" id="PF00697"/>
    </source>
</evidence>
<name>A0A1P8KF36_9BURK</name>
<dbReference type="AlphaFoldDB" id="A0A1P8KF36"/>
<dbReference type="InterPro" id="IPR044643">
    <property type="entry name" value="TrpF_fam"/>
</dbReference>
<keyword evidence="5 9" id="KW-0028">Amino-acid biosynthesis</keyword>
<comment type="pathway">
    <text evidence="2 9">Amino-acid biosynthesis; L-tryptophan biosynthesis; L-tryptophan from chorismate: step 3/5.</text>
</comment>
<evidence type="ECO:0000256" key="8">
    <source>
        <dbReference type="ARBA" id="ARBA00023235"/>
    </source>
</evidence>
<dbReference type="GO" id="GO:0000162">
    <property type="term" value="P:L-tryptophan biosynthetic process"/>
    <property type="evidence" value="ECO:0007669"/>
    <property type="project" value="UniProtKB-UniRule"/>
</dbReference>
<dbReference type="UniPathway" id="UPA00035">
    <property type="reaction ID" value="UER00042"/>
</dbReference>
<keyword evidence="12" id="KW-1185">Reference proteome</keyword>
<dbReference type="eggNOG" id="COG0135">
    <property type="taxonomic scope" value="Bacteria"/>
</dbReference>
<dbReference type="STRING" id="1484693.RS694_20090"/>
<dbReference type="InterPro" id="IPR001240">
    <property type="entry name" value="PRAI_dom"/>
</dbReference>
<evidence type="ECO:0000256" key="6">
    <source>
        <dbReference type="ARBA" id="ARBA00022822"/>
    </source>
</evidence>
<evidence type="ECO:0000256" key="9">
    <source>
        <dbReference type="HAMAP-Rule" id="MF_00135"/>
    </source>
</evidence>
<dbReference type="EMBL" id="CP019239">
    <property type="protein sequence ID" value="APW44592.1"/>
    <property type="molecule type" value="Genomic_DNA"/>
</dbReference>
<feature type="domain" description="N-(5'phosphoribosyl) anthranilate isomerase (PRAI)" evidence="10">
    <location>
        <begin position="7"/>
        <end position="214"/>
    </location>
</feature>
<dbReference type="EC" id="5.3.1.24" evidence="3 9"/>
<dbReference type="HAMAP" id="MF_00135">
    <property type="entry name" value="PRAI"/>
    <property type="match status" value="1"/>
</dbReference>
<reference evidence="11 12" key="1">
    <citation type="submission" date="2017-01" db="EMBL/GenBank/DDBJ databases">
        <authorList>
            <person name="Mah S.A."/>
            <person name="Swanson W.J."/>
            <person name="Moy G.W."/>
            <person name="Vacquier V.D."/>
        </authorList>
    </citation>
    <scope>NUCLEOTIDE SEQUENCE [LARGE SCALE GENOMIC DNA]</scope>
    <source>
        <strain evidence="11 12">DSM 22694</strain>
    </source>
</reference>
<sequence length="229" mass="24219">MRTLPFVKICCISSVEEARLAVQHGAAAQGLVSAMPSGPGVIADELVTRIAASVPPPVATFLLTSRQDAVGILEQHRRCRTTTLQLVDHVPHADLVTLREQLPGIQLVQVIHIVDETSVQEALAVAPLVDALLLDSGNQKLAVKELGGTGRTHDWTLSRRIRDLSGVPVFLAGGLSPANVVAAVQAVQPHGLDLCSSVRSNGHLDAEKLQNFFAALAGHAQEATKIIAN</sequence>
<dbReference type="Gene3D" id="3.20.20.70">
    <property type="entry name" value="Aldolase class I"/>
    <property type="match status" value="1"/>
</dbReference>
<dbReference type="KEGG" id="rsb:RS694_20090"/>
<dbReference type="CDD" id="cd00405">
    <property type="entry name" value="PRAI"/>
    <property type="match status" value="1"/>
</dbReference>
<gene>
    <name evidence="9" type="primary">trpF</name>
    <name evidence="11" type="ORF">RS694_20090</name>
</gene>
<keyword evidence="6 9" id="KW-0822">Tryptophan biosynthesis</keyword>
<evidence type="ECO:0000256" key="3">
    <source>
        <dbReference type="ARBA" id="ARBA00012572"/>
    </source>
</evidence>
<dbReference type="InterPro" id="IPR013785">
    <property type="entry name" value="Aldolase_TIM"/>
</dbReference>
<dbReference type="GO" id="GO:0004640">
    <property type="term" value="F:phosphoribosylanthranilate isomerase activity"/>
    <property type="evidence" value="ECO:0007669"/>
    <property type="project" value="UniProtKB-UniRule"/>
</dbReference>
<keyword evidence="8 9" id="KW-0413">Isomerase</keyword>
<dbReference type="PANTHER" id="PTHR42894">
    <property type="entry name" value="N-(5'-PHOSPHORIBOSYL)ANTHRANILATE ISOMERASE"/>
    <property type="match status" value="1"/>
</dbReference>
<evidence type="ECO:0000313" key="12">
    <source>
        <dbReference type="Proteomes" id="UP000186110"/>
    </source>
</evidence>
<evidence type="ECO:0000256" key="1">
    <source>
        <dbReference type="ARBA" id="ARBA00001164"/>
    </source>
</evidence>
<evidence type="ECO:0000313" key="11">
    <source>
        <dbReference type="EMBL" id="APW44592.1"/>
    </source>
</evidence>
<evidence type="ECO:0000256" key="2">
    <source>
        <dbReference type="ARBA" id="ARBA00004664"/>
    </source>
</evidence>
<dbReference type="InterPro" id="IPR011060">
    <property type="entry name" value="RibuloseP-bd_barrel"/>
</dbReference>
<keyword evidence="7 9" id="KW-0057">Aromatic amino acid biosynthesis</keyword>
<evidence type="ECO:0000256" key="7">
    <source>
        <dbReference type="ARBA" id="ARBA00023141"/>
    </source>
</evidence>
<dbReference type="Pfam" id="PF00697">
    <property type="entry name" value="PRAI"/>
    <property type="match status" value="1"/>
</dbReference>
<dbReference type="PANTHER" id="PTHR42894:SF1">
    <property type="entry name" value="N-(5'-PHOSPHORIBOSYL)ANTHRANILATE ISOMERASE"/>
    <property type="match status" value="1"/>
</dbReference>
<evidence type="ECO:0000256" key="5">
    <source>
        <dbReference type="ARBA" id="ARBA00022605"/>
    </source>
</evidence>
<dbReference type="SUPFAM" id="SSF51366">
    <property type="entry name" value="Ribulose-phoshate binding barrel"/>
    <property type="match status" value="1"/>
</dbReference>
<comment type="catalytic activity">
    <reaction evidence="1 9">
        <text>N-(5-phospho-beta-D-ribosyl)anthranilate = 1-(2-carboxyphenylamino)-1-deoxy-D-ribulose 5-phosphate</text>
        <dbReference type="Rhea" id="RHEA:21540"/>
        <dbReference type="ChEBI" id="CHEBI:18277"/>
        <dbReference type="ChEBI" id="CHEBI:58613"/>
        <dbReference type="EC" id="5.3.1.24"/>
    </reaction>
</comment>
<organism evidence="11 12">
    <name type="scientific">Rhodoferax saidenbachensis</name>
    <dbReference type="NCBI Taxonomy" id="1484693"/>
    <lineage>
        <taxon>Bacteria</taxon>
        <taxon>Pseudomonadati</taxon>
        <taxon>Pseudomonadota</taxon>
        <taxon>Betaproteobacteria</taxon>
        <taxon>Burkholderiales</taxon>
        <taxon>Comamonadaceae</taxon>
        <taxon>Rhodoferax</taxon>
    </lineage>
</organism>
<accession>A0A1P8KF36</accession>
<evidence type="ECO:0000256" key="4">
    <source>
        <dbReference type="ARBA" id="ARBA00022272"/>
    </source>
</evidence>
<dbReference type="RefSeq" id="WP_051391943.1">
    <property type="nucleotide sequence ID" value="NZ_CP019239.1"/>
</dbReference>
<protein>
    <recommendedName>
        <fullName evidence="4 9">N-(5'-phosphoribosyl)anthranilate isomerase</fullName>
        <shortName evidence="9">PRAI</shortName>
        <ecNumber evidence="3 9">5.3.1.24</ecNumber>
    </recommendedName>
</protein>